<protein>
    <submittedName>
        <fullName evidence="2">Uncharacterized protein</fullName>
    </submittedName>
</protein>
<organism evidence="2 3">
    <name type="scientific">Demequina litorisediminis</name>
    <dbReference type="NCBI Taxonomy" id="1849022"/>
    <lineage>
        <taxon>Bacteria</taxon>
        <taxon>Bacillati</taxon>
        <taxon>Actinomycetota</taxon>
        <taxon>Actinomycetes</taxon>
        <taxon>Micrococcales</taxon>
        <taxon>Demequinaceae</taxon>
        <taxon>Demequina</taxon>
    </lineage>
</organism>
<evidence type="ECO:0000256" key="1">
    <source>
        <dbReference type="SAM" id="MobiDB-lite"/>
    </source>
</evidence>
<sequence>MGTLGMNLMSSTLVEGGSGEPLGVIQSRQIDAYREAWAEAGHPGTPRVSISRSIMPIIDDTTAAYFGTTMERDRMGANRDQVGQIDNFVATFGKTYVGDLDKIEAEPTQGRGCPVGRHGPRDDPQSTGSRLQPHHVRRLHRTAVAPGRGSYGTRAGIGHPSLGPGLER</sequence>
<dbReference type="InterPro" id="IPR036661">
    <property type="entry name" value="Luciferase-like_sf"/>
</dbReference>
<gene>
    <name evidence="2" type="ORF">GCM10025876_16360</name>
</gene>
<feature type="region of interest" description="Disordered" evidence="1">
    <location>
        <begin position="106"/>
        <end position="168"/>
    </location>
</feature>
<reference evidence="3" key="1">
    <citation type="journal article" date="2019" name="Int. J. Syst. Evol. Microbiol.">
        <title>The Global Catalogue of Microorganisms (GCM) 10K type strain sequencing project: providing services to taxonomists for standard genome sequencing and annotation.</title>
        <authorList>
            <consortium name="The Broad Institute Genomics Platform"/>
            <consortium name="The Broad Institute Genome Sequencing Center for Infectious Disease"/>
            <person name="Wu L."/>
            <person name="Ma J."/>
        </authorList>
    </citation>
    <scope>NUCLEOTIDE SEQUENCE [LARGE SCALE GENOMIC DNA]</scope>
    <source>
        <strain evidence="3">NBRC 112299</strain>
    </source>
</reference>
<comment type="caution">
    <text evidence="2">The sequence shown here is derived from an EMBL/GenBank/DDBJ whole genome shotgun (WGS) entry which is preliminary data.</text>
</comment>
<dbReference type="Proteomes" id="UP001157125">
    <property type="component" value="Unassembled WGS sequence"/>
</dbReference>
<name>A0ABQ6IE37_9MICO</name>
<evidence type="ECO:0000313" key="2">
    <source>
        <dbReference type="EMBL" id="GMA35432.1"/>
    </source>
</evidence>
<keyword evidence="3" id="KW-1185">Reference proteome</keyword>
<feature type="compositionally biased region" description="Basic residues" evidence="1">
    <location>
        <begin position="132"/>
        <end position="141"/>
    </location>
</feature>
<evidence type="ECO:0000313" key="3">
    <source>
        <dbReference type="Proteomes" id="UP001157125"/>
    </source>
</evidence>
<dbReference type="SUPFAM" id="SSF51679">
    <property type="entry name" value="Bacterial luciferase-like"/>
    <property type="match status" value="1"/>
</dbReference>
<dbReference type="EMBL" id="BSUN01000001">
    <property type="protein sequence ID" value="GMA35432.1"/>
    <property type="molecule type" value="Genomic_DNA"/>
</dbReference>
<accession>A0ABQ6IE37</accession>
<proteinExistence type="predicted"/>